<gene>
    <name evidence="2" type="ORF">AAFF_G00084120</name>
</gene>
<dbReference type="PANTHER" id="PTHR37984:SF5">
    <property type="entry name" value="PROTEIN NYNRIN-LIKE"/>
    <property type="match status" value="1"/>
</dbReference>
<dbReference type="SUPFAM" id="SSF53098">
    <property type="entry name" value="Ribonuclease H-like"/>
    <property type="match status" value="1"/>
</dbReference>
<accession>A0AAD7RZP0</accession>
<dbReference type="InterPro" id="IPR050951">
    <property type="entry name" value="Retrovirus_Pol_polyprotein"/>
</dbReference>
<dbReference type="PROSITE" id="PS50994">
    <property type="entry name" value="INTEGRASE"/>
    <property type="match status" value="1"/>
</dbReference>
<dbReference type="InterPro" id="IPR001584">
    <property type="entry name" value="Integrase_cat-core"/>
</dbReference>
<feature type="domain" description="Integrase catalytic" evidence="1">
    <location>
        <begin position="1"/>
        <end position="129"/>
    </location>
</feature>
<evidence type="ECO:0000313" key="3">
    <source>
        <dbReference type="Proteomes" id="UP001221898"/>
    </source>
</evidence>
<dbReference type="EMBL" id="JAINUG010000151">
    <property type="protein sequence ID" value="KAJ8391941.1"/>
    <property type="molecule type" value="Genomic_DNA"/>
</dbReference>
<dbReference type="Proteomes" id="UP001221898">
    <property type="component" value="Unassembled WGS sequence"/>
</dbReference>
<dbReference type="GO" id="GO:0015074">
    <property type="term" value="P:DNA integration"/>
    <property type="evidence" value="ECO:0007669"/>
    <property type="project" value="InterPro"/>
</dbReference>
<dbReference type="GO" id="GO:0003676">
    <property type="term" value="F:nucleic acid binding"/>
    <property type="evidence" value="ECO:0007669"/>
    <property type="project" value="InterPro"/>
</dbReference>
<evidence type="ECO:0000259" key="1">
    <source>
        <dbReference type="PROSITE" id="PS50994"/>
    </source>
</evidence>
<dbReference type="PANTHER" id="PTHR37984">
    <property type="entry name" value="PROTEIN CBG26694"/>
    <property type="match status" value="1"/>
</dbReference>
<organism evidence="2 3">
    <name type="scientific">Aldrovandia affinis</name>
    <dbReference type="NCBI Taxonomy" id="143900"/>
    <lineage>
        <taxon>Eukaryota</taxon>
        <taxon>Metazoa</taxon>
        <taxon>Chordata</taxon>
        <taxon>Craniata</taxon>
        <taxon>Vertebrata</taxon>
        <taxon>Euteleostomi</taxon>
        <taxon>Actinopterygii</taxon>
        <taxon>Neopterygii</taxon>
        <taxon>Teleostei</taxon>
        <taxon>Notacanthiformes</taxon>
        <taxon>Halosauridae</taxon>
        <taxon>Aldrovandia</taxon>
    </lineage>
</organism>
<dbReference type="AlphaFoldDB" id="A0AAD7RZP0"/>
<comment type="caution">
    <text evidence="2">The sequence shown here is derived from an EMBL/GenBank/DDBJ whole genome shotgun (WGS) entry which is preliminary data.</text>
</comment>
<sequence>MSGDTTRSSLKNTFAKWGCPNEVLTDNGPQFSGRDFQQFAMEYDFIHITTSPHNPQANSEAERAVQTAKKILKQSDHFLALINYRATPLQATGVSPAELMMDRQIRTNVPTVESNLKPQWPDLAMVREADEKAKRSYQLSFNRRHNARELSLIQPGSRCETG</sequence>
<evidence type="ECO:0000313" key="2">
    <source>
        <dbReference type="EMBL" id="KAJ8391941.1"/>
    </source>
</evidence>
<dbReference type="InterPro" id="IPR012337">
    <property type="entry name" value="RNaseH-like_sf"/>
</dbReference>
<protein>
    <recommendedName>
        <fullName evidence="1">Integrase catalytic domain-containing protein</fullName>
    </recommendedName>
</protein>
<dbReference type="InterPro" id="IPR036397">
    <property type="entry name" value="RNaseH_sf"/>
</dbReference>
<dbReference type="Gene3D" id="3.30.420.10">
    <property type="entry name" value="Ribonuclease H-like superfamily/Ribonuclease H"/>
    <property type="match status" value="1"/>
</dbReference>
<keyword evidence="3" id="KW-1185">Reference proteome</keyword>
<name>A0AAD7RZP0_9TELE</name>
<proteinExistence type="predicted"/>
<reference evidence="2" key="1">
    <citation type="journal article" date="2023" name="Science">
        <title>Genome structures resolve the early diversification of teleost fishes.</title>
        <authorList>
            <person name="Parey E."/>
            <person name="Louis A."/>
            <person name="Montfort J."/>
            <person name="Bouchez O."/>
            <person name="Roques C."/>
            <person name="Iampietro C."/>
            <person name="Lluch J."/>
            <person name="Castinel A."/>
            <person name="Donnadieu C."/>
            <person name="Desvignes T."/>
            <person name="Floi Bucao C."/>
            <person name="Jouanno E."/>
            <person name="Wen M."/>
            <person name="Mejri S."/>
            <person name="Dirks R."/>
            <person name="Jansen H."/>
            <person name="Henkel C."/>
            <person name="Chen W.J."/>
            <person name="Zahm M."/>
            <person name="Cabau C."/>
            <person name="Klopp C."/>
            <person name="Thompson A.W."/>
            <person name="Robinson-Rechavi M."/>
            <person name="Braasch I."/>
            <person name="Lecointre G."/>
            <person name="Bobe J."/>
            <person name="Postlethwait J.H."/>
            <person name="Berthelot C."/>
            <person name="Roest Crollius H."/>
            <person name="Guiguen Y."/>
        </authorList>
    </citation>
    <scope>NUCLEOTIDE SEQUENCE</scope>
    <source>
        <strain evidence="2">NC1722</strain>
    </source>
</reference>